<name>A0A1F7J3X2_9BACT</name>
<dbReference type="AlphaFoldDB" id="A0A1F7J3X2"/>
<sequence>MKPFFSIITPTLNEEKFLPKLLTNLSKQKKSNFEVIIVDGISDDRTKQIAEEFKKKIPLTFLEAEERNVSRQRNNGAHKASGQYLIFLDADLGIGPSFTEKLEAFIEKKKGLILLPTMMPDERKPETKAVFQISNMIIEASQNIGRPIPSPGALIMEKGIFVKIGGYDEKMSLGEDQEILKRAQDWGVRAKFLPTIKVRFSLRRAKKEGRLRTFYKFALSTSHILFTGKLKDKIFEYEMGGQYHLEKDKKKDYVEDYFKKIKAYFLP</sequence>
<dbReference type="InterPro" id="IPR029044">
    <property type="entry name" value="Nucleotide-diphossugar_trans"/>
</dbReference>
<dbReference type="PANTHER" id="PTHR43646:SF2">
    <property type="entry name" value="GLYCOSYLTRANSFERASE 2-LIKE DOMAIN-CONTAINING PROTEIN"/>
    <property type="match status" value="1"/>
</dbReference>
<dbReference type="GO" id="GO:0005886">
    <property type="term" value="C:plasma membrane"/>
    <property type="evidence" value="ECO:0007669"/>
    <property type="project" value="UniProtKB-SubCell"/>
</dbReference>
<evidence type="ECO:0000256" key="2">
    <source>
        <dbReference type="ARBA" id="ARBA00022475"/>
    </source>
</evidence>
<keyword evidence="3" id="KW-0328">Glycosyltransferase</keyword>
<keyword evidence="4" id="KW-0808">Transferase</keyword>
<dbReference type="Gene3D" id="3.90.550.10">
    <property type="entry name" value="Spore Coat Polysaccharide Biosynthesis Protein SpsA, Chain A"/>
    <property type="match status" value="1"/>
</dbReference>
<organism evidence="7 8">
    <name type="scientific">Candidatus Roizmanbacteria bacterium RIFCSPLOWO2_01_FULL_40_42</name>
    <dbReference type="NCBI Taxonomy" id="1802066"/>
    <lineage>
        <taxon>Bacteria</taxon>
        <taxon>Candidatus Roizmaniibacteriota</taxon>
    </lineage>
</organism>
<evidence type="ECO:0000256" key="1">
    <source>
        <dbReference type="ARBA" id="ARBA00004236"/>
    </source>
</evidence>
<gene>
    <name evidence="7" type="ORF">A3B50_02940</name>
</gene>
<dbReference type="EMBL" id="MGAQ01000019">
    <property type="protein sequence ID" value="OGK50302.1"/>
    <property type="molecule type" value="Genomic_DNA"/>
</dbReference>
<evidence type="ECO:0000256" key="3">
    <source>
        <dbReference type="ARBA" id="ARBA00022676"/>
    </source>
</evidence>
<comment type="subcellular location">
    <subcellularLocation>
        <location evidence="1">Cell membrane</location>
    </subcellularLocation>
</comment>
<reference evidence="7 8" key="1">
    <citation type="journal article" date="2016" name="Nat. Commun.">
        <title>Thousands of microbial genomes shed light on interconnected biogeochemical processes in an aquifer system.</title>
        <authorList>
            <person name="Anantharaman K."/>
            <person name="Brown C.T."/>
            <person name="Hug L.A."/>
            <person name="Sharon I."/>
            <person name="Castelle C.J."/>
            <person name="Probst A.J."/>
            <person name="Thomas B.C."/>
            <person name="Singh A."/>
            <person name="Wilkins M.J."/>
            <person name="Karaoz U."/>
            <person name="Brodie E.L."/>
            <person name="Williams K.H."/>
            <person name="Hubbard S.S."/>
            <person name="Banfield J.F."/>
        </authorList>
    </citation>
    <scope>NUCLEOTIDE SEQUENCE [LARGE SCALE GENOMIC DNA]</scope>
</reference>
<keyword evidence="2" id="KW-1003">Cell membrane</keyword>
<dbReference type="Proteomes" id="UP000178558">
    <property type="component" value="Unassembled WGS sequence"/>
</dbReference>
<proteinExistence type="predicted"/>
<evidence type="ECO:0000256" key="5">
    <source>
        <dbReference type="ARBA" id="ARBA00023136"/>
    </source>
</evidence>
<dbReference type="PANTHER" id="PTHR43646">
    <property type="entry name" value="GLYCOSYLTRANSFERASE"/>
    <property type="match status" value="1"/>
</dbReference>
<evidence type="ECO:0000313" key="7">
    <source>
        <dbReference type="EMBL" id="OGK50302.1"/>
    </source>
</evidence>
<comment type="caution">
    <text evidence="7">The sequence shown here is derived from an EMBL/GenBank/DDBJ whole genome shotgun (WGS) entry which is preliminary data.</text>
</comment>
<dbReference type="InterPro" id="IPR001173">
    <property type="entry name" value="Glyco_trans_2-like"/>
</dbReference>
<feature type="domain" description="Glycosyltransferase 2-like" evidence="6">
    <location>
        <begin position="6"/>
        <end position="158"/>
    </location>
</feature>
<accession>A0A1F7J3X2</accession>
<evidence type="ECO:0000259" key="6">
    <source>
        <dbReference type="Pfam" id="PF00535"/>
    </source>
</evidence>
<dbReference type="GO" id="GO:0016757">
    <property type="term" value="F:glycosyltransferase activity"/>
    <property type="evidence" value="ECO:0007669"/>
    <property type="project" value="UniProtKB-KW"/>
</dbReference>
<protein>
    <recommendedName>
        <fullName evidence="6">Glycosyltransferase 2-like domain-containing protein</fullName>
    </recommendedName>
</protein>
<evidence type="ECO:0000256" key="4">
    <source>
        <dbReference type="ARBA" id="ARBA00022679"/>
    </source>
</evidence>
<dbReference type="Pfam" id="PF00535">
    <property type="entry name" value="Glycos_transf_2"/>
    <property type="match status" value="1"/>
</dbReference>
<dbReference type="SUPFAM" id="SSF53448">
    <property type="entry name" value="Nucleotide-diphospho-sugar transferases"/>
    <property type="match status" value="1"/>
</dbReference>
<evidence type="ECO:0000313" key="8">
    <source>
        <dbReference type="Proteomes" id="UP000178558"/>
    </source>
</evidence>
<keyword evidence="5" id="KW-0472">Membrane</keyword>